<dbReference type="AlphaFoldDB" id="A0A1L3ZMG5"/>
<dbReference type="PROSITE" id="PS51084">
    <property type="entry name" value="HIT_2"/>
    <property type="match status" value="1"/>
</dbReference>
<dbReference type="SUPFAM" id="SSF54197">
    <property type="entry name" value="HIT-like"/>
    <property type="match status" value="1"/>
</dbReference>
<feature type="short sequence motif" description="Histidine triad motif" evidence="1">
    <location>
        <begin position="57"/>
        <end position="61"/>
    </location>
</feature>
<dbReference type="Gene3D" id="3.30.428.10">
    <property type="entry name" value="HIT-like"/>
    <property type="match status" value="1"/>
</dbReference>
<evidence type="ECO:0000256" key="1">
    <source>
        <dbReference type="PROSITE-ProRule" id="PRU00464"/>
    </source>
</evidence>
<organism evidence="3 4">
    <name type="scientific">Rhizobium leguminosarum</name>
    <dbReference type="NCBI Taxonomy" id="384"/>
    <lineage>
        <taxon>Bacteria</taxon>
        <taxon>Pseudomonadati</taxon>
        <taxon>Pseudomonadota</taxon>
        <taxon>Alphaproteobacteria</taxon>
        <taxon>Hyphomicrobiales</taxon>
        <taxon>Rhizobiaceae</taxon>
        <taxon>Rhizobium/Agrobacterium group</taxon>
        <taxon>Rhizobium</taxon>
    </lineage>
</organism>
<dbReference type="GO" id="GO:0003824">
    <property type="term" value="F:catalytic activity"/>
    <property type="evidence" value="ECO:0007669"/>
    <property type="project" value="InterPro"/>
</dbReference>
<dbReference type="InterPro" id="IPR052908">
    <property type="entry name" value="AP-4-A_phosphorylase"/>
</dbReference>
<sequence>MVVARRHVESPFEMTPNEWQDLGDMLENARTWLAKFEPDGFTVGWNVGAAGGQHVFHAHIHVICRFAGEPHAERGLRDFVLR</sequence>
<dbReference type="Pfam" id="PF01230">
    <property type="entry name" value="HIT"/>
    <property type="match status" value="1"/>
</dbReference>
<reference evidence="3 4" key="1">
    <citation type="submission" date="2016-11" db="EMBL/GenBank/DDBJ databases">
        <title>Rhizobium leguminosarum bv. viciae strain Vaf12 isolated from Vavilovia formosa root nodules from Russia, Dagestan.</title>
        <authorList>
            <person name="Kimeklis A."/>
        </authorList>
    </citation>
    <scope>NUCLEOTIDE SEQUENCE [LARGE SCALE GENOMIC DNA]</scope>
    <source>
        <strain evidence="3 4">Vaf-108</strain>
        <plasmid evidence="4">Plasmid unnamed3 sequence</plasmid>
    </source>
</reference>
<proteinExistence type="predicted"/>
<dbReference type="EMBL" id="CP018231">
    <property type="protein sequence ID" value="API56843.1"/>
    <property type="molecule type" value="Genomic_DNA"/>
</dbReference>
<name>A0A1L3ZMG5_RHILE</name>
<keyword evidence="3" id="KW-0614">Plasmid</keyword>
<dbReference type="PANTHER" id="PTHR42997:SF1">
    <property type="entry name" value="AP-4-A PHOSPHORYLASE"/>
    <property type="match status" value="1"/>
</dbReference>
<dbReference type="Proteomes" id="UP000183050">
    <property type="component" value="Plasmid unnamed3"/>
</dbReference>
<evidence type="ECO:0000313" key="3">
    <source>
        <dbReference type="EMBL" id="API56843.1"/>
    </source>
</evidence>
<protein>
    <recommendedName>
        <fullName evidence="2">HIT domain-containing protein</fullName>
    </recommendedName>
</protein>
<dbReference type="InterPro" id="IPR011146">
    <property type="entry name" value="HIT-like"/>
</dbReference>
<dbReference type="InterPro" id="IPR036265">
    <property type="entry name" value="HIT-like_sf"/>
</dbReference>
<feature type="domain" description="HIT" evidence="2">
    <location>
        <begin position="1"/>
        <end position="72"/>
    </location>
</feature>
<evidence type="ECO:0000259" key="2">
    <source>
        <dbReference type="PROSITE" id="PS51084"/>
    </source>
</evidence>
<geneLocation type="plasmid" evidence="4">
    <name>unnamed3 sequence</name>
</geneLocation>
<gene>
    <name evidence="3" type="ORF">BMW22_34480</name>
</gene>
<evidence type="ECO:0000313" key="4">
    <source>
        <dbReference type="Proteomes" id="UP000183050"/>
    </source>
</evidence>
<accession>A0A1L3ZMG5</accession>
<dbReference type="PANTHER" id="PTHR42997">
    <property type="entry name" value="HIT FAMILY HYDROLASE"/>
    <property type="match status" value="1"/>
</dbReference>